<dbReference type="InterPro" id="IPR011006">
    <property type="entry name" value="CheY-like_superfamily"/>
</dbReference>
<protein>
    <submittedName>
        <fullName evidence="4">LytTR family DNA-binding domain-containing protein</fullName>
    </submittedName>
</protein>
<gene>
    <name evidence="4" type="ORF">RF679_02255</name>
</gene>
<keyword evidence="1" id="KW-0597">Phosphoprotein</keyword>
<evidence type="ECO:0000259" key="3">
    <source>
        <dbReference type="PROSITE" id="PS50930"/>
    </source>
</evidence>
<dbReference type="EMBL" id="CP133720">
    <property type="protein sequence ID" value="WMW81117.1"/>
    <property type="molecule type" value="Genomic_DNA"/>
</dbReference>
<dbReference type="Gene3D" id="3.40.50.2300">
    <property type="match status" value="1"/>
</dbReference>
<evidence type="ECO:0000256" key="1">
    <source>
        <dbReference type="PROSITE-ProRule" id="PRU00169"/>
    </source>
</evidence>
<evidence type="ECO:0000313" key="4">
    <source>
        <dbReference type="EMBL" id="WMW81117.1"/>
    </source>
</evidence>
<feature type="domain" description="HTH LytTR-type" evidence="3">
    <location>
        <begin position="135"/>
        <end position="238"/>
    </location>
</feature>
<dbReference type="PROSITE" id="PS50110">
    <property type="entry name" value="RESPONSE_REGULATORY"/>
    <property type="match status" value="1"/>
</dbReference>
<sequence>MVEPIQILVVDDERPARDKMLRLLSEYWPEAELRQAVDGAQALQFLEQQRADVIFLDIQMPEMDGLQVASHLRAPVPDIVFVTAFDQYAVQAFDANAIDYLLKPYDEARFLKALEKLRVRRGTASSSSPAVDAPLMISDRGMVYVLQIAEIVWAEAADNYVMIYTSDKHYMLRQTLSGLLDRLGPAFMRCHRRFLVCVDKISHIETLSKGDAQLHLKNGAAVPCSRQYREELLDKLEQQ</sequence>
<dbReference type="InterPro" id="IPR001789">
    <property type="entry name" value="Sig_transdc_resp-reg_receiver"/>
</dbReference>
<evidence type="ECO:0000313" key="5">
    <source>
        <dbReference type="Proteomes" id="UP001181355"/>
    </source>
</evidence>
<feature type="domain" description="Response regulatory" evidence="2">
    <location>
        <begin position="6"/>
        <end position="118"/>
    </location>
</feature>
<organism evidence="4 5">
    <name type="scientific">Undibacterium cyanobacteriorum</name>
    <dbReference type="NCBI Taxonomy" id="3073561"/>
    <lineage>
        <taxon>Bacteria</taxon>
        <taxon>Pseudomonadati</taxon>
        <taxon>Pseudomonadota</taxon>
        <taxon>Betaproteobacteria</taxon>
        <taxon>Burkholderiales</taxon>
        <taxon>Oxalobacteraceae</taxon>
        <taxon>Undibacterium</taxon>
    </lineage>
</organism>
<proteinExistence type="predicted"/>
<dbReference type="Pfam" id="PF04397">
    <property type="entry name" value="LytTR"/>
    <property type="match status" value="1"/>
</dbReference>
<dbReference type="InterPro" id="IPR007492">
    <property type="entry name" value="LytTR_DNA-bd_dom"/>
</dbReference>
<name>A0ABY9RL76_9BURK</name>
<dbReference type="PANTHER" id="PTHR37299:SF1">
    <property type="entry name" value="STAGE 0 SPORULATION PROTEIN A HOMOLOG"/>
    <property type="match status" value="1"/>
</dbReference>
<dbReference type="InterPro" id="IPR046947">
    <property type="entry name" value="LytR-like"/>
</dbReference>
<keyword evidence="4" id="KW-0238">DNA-binding</keyword>
<dbReference type="Pfam" id="PF00072">
    <property type="entry name" value="Response_reg"/>
    <property type="match status" value="1"/>
</dbReference>
<keyword evidence="5" id="KW-1185">Reference proteome</keyword>
<dbReference type="RefSeq" id="WP_309482607.1">
    <property type="nucleotide sequence ID" value="NZ_CP133720.1"/>
</dbReference>
<dbReference type="PROSITE" id="PS50930">
    <property type="entry name" value="HTH_LYTTR"/>
    <property type="match status" value="1"/>
</dbReference>
<feature type="modified residue" description="4-aspartylphosphate" evidence="1">
    <location>
        <position position="57"/>
    </location>
</feature>
<dbReference type="SMART" id="SM00448">
    <property type="entry name" value="REC"/>
    <property type="match status" value="1"/>
</dbReference>
<dbReference type="Gene3D" id="2.40.50.1020">
    <property type="entry name" value="LytTr DNA-binding domain"/>
    <property type="match status" value="1"/>
</dbReference>
<dbReference type="SMART" id="SM00850">
    <property type="entry name" value="LytTR"/>
    <property type="match status" value="1"/>
</dbReference>
<dbReference type="GO" id="GO:0003677">
    <property type="term" value="F:DNA binding"/>
    <property type="evidence" value="ECO:0007669"/>
    <property type="project" value="UniProtKB-KW"/>
</dbReference>
<accession>A0ABY9RL76</accession>
<dbReference type="Proteomes" id="UP001181355">
    <property type="component" value="Chromosome"/>
</dbReference>
<dbReference type="SUPFAM" id="SSF52172">
    <property type="entry name" value="CheY-like"/>
    <property type="match status" value="1"/>
</dbReference>
<reference evidence="4" key="1">
    <citation type="submission" date="2023-09" db="EMBL/GenBank/DDBJ databases">
        <title>Undibacterium sp. 20NA77.5 isolated from freshwater.</title>
        <authorList>
            <person name="Le V."/>
            <person name="Ko S.-R."/>
            <person name="Ahn C.-Y."/>
            <person name="Oh H.-M."/>
        </authorList>
    </citation>
    <scope>NUCLEOTIDE SEQUENCE</scope>
    <source>
        <strain evidence="4">20NA77.5</strain>
    </source>
</reference>
<evidence type="ECO:0000259" key="2">
    <source>
        <dbReference type="PROSITE" id="PS50110"/>
    </source>
</evidence>
<dbReference type="PANTHER" id="PTHR37299">
    <property type="entry name" value="TRANSCRIPTIONAL REGULATOR-RELATED"/>
    <property type="match status" value="1"/>
</dbReference>